<gene>
    <name evidence="1" type="ORF">DC094_13705</name>
</gene>
<keyword evidence="2" id="KW-1185">Reference proteome</keyword>
<dbReference type="OrthoDB" id="6395466at2"/>
<proteinExistence type="predicted"/>
<evidence type="ECO:0000313" key="1">
    <source>
        <dbReference type="EMBL" id="PVZ68335.1"/>
    </source>
</evidence>
<evidence type="ECO:0000313" key="2">
    <source>
        <dbReference type="Proteomes" id="UP000244906"/>
    </source>
</evidence>
<reference evidence="1 2" key="1">
    <citation type="submission" date="2018-04" db="EMBL/GenBank/DDBJ databases">
        <title>Thalassorhabdus spongiae gen. nov., sp. nov., isolated from a marine sponge in South-West Iceland.</title>
        <authorList>
            <person name="Knobloch S."/>
            <person name="Daussin A."/>
            <person name="Johannsson R."/>
            <person name="Marteinsson V.T."/>
        </authorList>
    </citation>
    <scope>NUCLEOTIDE SEQUENCE [LARGE SCALE GENOMIC DNA]</scope>
    <source>
        <strain evidence="1 2">Hp12</strain>
    </source>
</reference>
<dbReference type="AlphaFoldDB" id="A0A2V1GZB6"/>
<dbReference type="RefSeq" id="WP_116687661.1">
    <property type="nucleotide sequence ID" value="NZ_CAWNYD010000005.1"/>
</dbReference>
<organism evidence="1 2">
    <name type="scientific">Pelagibaculum spongiae</name>
    <dbReference type="NCBI Taxonomy" id="2080658"/>
    <lineage>
        <taxon>Bacteria</taxon>
        <taxon>Pseudomonadati</taxon>
        <taxon>Pseudomonadota</taxon>
        <taxon>Gammaproteobacteria</taxon>
        <taxon>Oceanospirillales</taxon>
        <taxon>Pelagibaculum</taxon>
    </lineage>
</organism>
<name>A0A2V1GZB6_9GAMM</name>
<sequence length="471" mass="52950">MPIFKKNAPPIKYREIREATRPVTSSQENQQFDLKKIIFYSGAIDPRKNHLPTHDEWLKRMDILVAGTIETNYAESSKKPMLPPTVTTSTMGVRRAADDEKKAMLPPGFEAALRAKSADLHKKSMEQDVQINMISSMVGALNLSSANGRVYILCSLYYATSNWLENIPQTTALGPIGGAIWLQQARRPAVQNLYMVVVRYLKWHLNLTSVELIPEKLKYFFGREMGAHGTESDKFNNDQGTLYYLNEADRDKFKIRFKDGIAHQLPWWIEEIDGQSPKKLSNDLLKQCIPILAESSRSPGTNGMIVPAPPLPPKKGVSQVITDAPGMFIDDFSGCVMDMGWNLYCAPHYGGFDKGGSKKNFFHSSYMQGEPIAFAGSIRIQKGRVTGICNDSGHYRPTQHHMIIALQALQFHGVDLSYVDVIAMIVSKHGVDKIWVGKGDTVLRNRDTLNALYQLDQEAQKHAYHKQKGHN</sequence>
<accession>A0A2V1GZB6</accession>
<dbReference type="Proteomes" id="UP000244906">
    <property type="component" value="Unassembled WGS sequence"/>
</dbReference>
<comment type="caution">
    <text evidence="1">The sequence shown here is derived from an EMBL/GenBank/DDBJ whole genome shotgun (WGS) entry which is preliminary data.</text>
</comment>
<dbReference type="EMBL" id="QDDL01000005">
    <property type="protein sequence ID" value="PVZ68335.1"/>
    <property type="molecule type" value="Genomic_DNA"/>
</dbReference>
<protein>
    <submittedName>
        <fullName evidence="1">Uncharacterized protein</fullName>
    </submittedName>
</protein>